<dbReference type="SMART" id="SM00530">
    <property type="entry name" value="HTH_XRE"/>
    <property type="match status" value="1"/>
</dbReference>
<dbReference type="EMBL" id="FMAF01000006">
    <property type="protein sequence ID" value="SCB31106.1"/>
    <property type="molecule type" value="Genomic_DNA"/>
</dbReference>
<dbReference type="GO" id="GO:0003677">
    <property type="term" value="F:DNA binding"/>
    <property type="evidence" value="ECO:0007669"/>
    <property type="project" value="UniProtKB-KW"/>
</dbReference>
<sequence>MDFHIAILRKVYYSKTMSQLDEIDKRIGARIRIERESRGWSLTELAERSAVSRAMIHKIERGESSPTATLLGKLSGAFSLSMSTLMARAEMQQGRFLKKEDQPVWVDPQTGYERRHVSPKSDLPLDLVRIELPAGADVPMPASAYAFMRQLIWVLEGELIFLEGDARHRMSAGDCLELGPPTNCVFKNESGRPCIYAVLVLRNA</sequence>
<dbReference type="PANTHER" id="PTHR46797:SF10">
    <property type="entry name" value="BLR1115 PROTEIN"/>
    <property type="match status" value="1"/>
</dbReference>
<dbReference type="AlphaFoldDB" id="A0A1C3VTL1"/>
<reference evidence="3 4" key="1">
    <citation type="submission" date="2016-08" db="EMBL/GenBank/DDBJ databases">
        <authorList>
            <person name="Seilhamer J.J."/>
        </authorList>
    </citation>
    <scope>NUCLEOTIDE SEQUENCE [LARGE SCALE GENOMIC DNA]</scope>
    <source>
        <strain evidence="3 4">P1-7</strain>
    </source>
</reference>
<dbReference type="Pfam" id="PF01381">
    <property type="entry name" value="HTH_3"/>
    <property type="match status" value="1"/>
</dbReference>
<feature type="domain" description="HTH cro/C1-type" evidence="2">
    <location>
        <begin position="31"/>
        <end position="85"/>
    </location>
</feature>
<evidence type="ECO:0000313" key="3">
    <source>
        <dbReference type="EMBL" id="SCB31106.1"/>
    </source>
</evidence>
<dbReference type="Gene3D" id="1.10.260.40">
    <property type="entry name" value="lambda repressor-like DNA-binding domains"/>
    <property type="match status" value="1"/>
</dbReference>
<dbReference type="CDD" id="cd02209">
    <property type="entry name" value="cupin_XRE_C"/>
    <property type="match status" value="1"/>
</dbReference>
<organism evidence="3 4">
    <name type="scientific">Rhizobium lusitanum</name>
    <dbReference type="NCBI Taxonomy" id="293958"/>
    <lineage>
        <taxon>Bacteria</taxon>
        <taxon>Pseudomonadati</taxon>
        <taxon>Pseudomonadota</taxon>
        <taxon>Alphaproteobacteria</taxon>
        <taxon>Hyphomicrobiales</taxon>
        <taxon>Rhizobiaceae</taxon>
        <taxon>Rhizobium/Agrobacterium group</taxon>
        <taxon>Rhizobium</taxon>
    </lineage>
</organism>
<dbReference type="Proteomes" id="UP000199205">
    <property type="component" value="Unassembled WGS sequence"/>
</dbReference>
<name>A0A1C3VTL1_9HYPH</name>
<dbReference type="SUPFAM" id="SSF51182">
    <property type="entry name" value="RmlC-like cupins"/>
    <property type="match status" value="1"/>
</dbReference>
<dbReference type="PROSITE" id="PS50943">
    <property type="entry name" value="HTH_CROC1"/>
    <property type="match status" value="1"/>
</dbReference>
<dbReference type="GO" id="GO:0005829">
    <property type="term" value="C:cytosol"/>
    <property type="evidence" value="ECO:0007669"/>
    <property type="project" value="TreeGrafter"/>
</dbReference>
<accession>A0A1C3VTL1</accession>
<dbReference type="GO" id="GO:0003700">
    <property type="term" value="F:DNA-binding transcription factor activity"/>
    <property type="evidence" value="ECO:0007669"/>
    <property type="project" value="TreeGrafter"/>
</dbReference>
<dbReference type="InterPro" id="IPR050807">
    <property type="entry name" value="TransReg_Diox_bact_type"/>
</dbReference>
<dbReference type="InterPro" id="IPR014710">
    <property type="entry name" value="RmlC-like_jellyroll"/>
</dbReference>
<dbReference type="InterPro" id="IPR001387">
    <property type="entry name" value="Cro/C1-type_HTH"/>
</dbReference>
<keyword evidence="1" id="KW-0238">DNA-binding</keyword>
<dbReference type="InterPro" id="IPR011051">
    <property type="entry name" value="RmlC_Cupin_sf"/>
</dbReference>
<gene>
    <name evidence="3" type="ORF">GA0061101_106216</name>
</gene>
<dbReference type="InterPro" id="IPR010982">
    <property type="entry name" value="Lambda_DNA-bd_dom_sf"/>
</dbReference>
<evidence type="ECO:0000313" key="4">
    <source>
        <dbReference type="Proteomes" id="UP000199205"/>
    </source>
</evidence>
<dbReference type="SUPFAM" id="SSF47413">
    <property type="entry name" value="lambda repressor-like DNA-binding domains"/>
    <property type="match status" value="1"/>
</dbReference>
<dbReference type="Gene3D" id="2.60.120.10">
    <property type="entry name" value="Jelly Rolls"/>
    <property type="match status" value="1"/>
</dbReference>
<proteinExistence type="predicted"/>
<evidence type="ECO:0000256" key="1">
    <source>
        <dbReference type="ARBA" id="ARBA00023125"/>
    </source>
</evidence>
<dbReference type="PANTHER" id="PTHR46797">
    <property type="entry name" value="HTH-TYPE TRANSCRIPTIONAL REGULATOR"/>
    <property type="match status" value="1"/>
</dbReference>
<evidence type="ECO:0000259" key="2">
    <source>
        <dbReference type="PROSITE" id="PS50943"/>
    </source>
</evidence>
<dbReference type="CDD" id="cd00093">
    <property type="entry name" value="HTH_XRE"/>
    <property type="match status" value="1"/>
</dbReference>
<protein>
    <submittedName>
        <fullName evidence="3">Helix-turn-helix</fullName>
    </submittedName>
</protein>